<gene>
    <name evidence="2" type="ORF">UT29_C0001G0087</name>
</gene>
<evidence type="ECO:0000313" key="3">
    <source>
        <dbReference type="Proteomes" id="UP000034845"/>
    </source>
</evidence>
<sequence>MRVIFLKTITCLLFVILIYPNNTAFAAPTVGSISVGAARFGACSIGGKISPYLSQVLDDGYKNLNKGINKIIARIPGLSRIPGIGGLAGGVLGGDSVPVNDAGLNTIQSRLLAKETSGDIATRCASMEVLNFMNTSINDLARNSGRNGGASWIRNWRNFQTDSQYRGEGIFRAMLSNTKLCDYFSGDLKGLFGATTPTAAPRNTRTGNLDPYALRANCTMPSGFNLTNYQNDFSGNGGWNAFSRMLEPQNNYYGALFGALDEVSKQRSLEESADLNQVIANRGFTGRSGGNAAESCSSRDPSGKCLSYNDIKTPGSVIADSIAASIKTELDVAVSADEISELISTATDVLINRLKDLGNPNEGEYLSYTPPEVSEEAPPGGGGRCAGTSTGPIYEGALDGAISAVITANPGGIADELNTANNGFVFLSYLGPELERRGFNATATVLNGNDNPNQGDLIALQRPNEPEWERYDVIVNSGAGDAPLRTVVGTDYVGTIPLSCVTGGSGGGGTPTPEPAF</sequence>
<keyword evidence="1" id="KW-0732">Signal</keyword>
<comment type="caution">
    <text evidence="2">The sequence shown here is derived from an EMBL/GenBank/DDBJ whole genome shotgun (WGS) entry which is preliminary data.</text>
</comment>
<dbReference type="Proteomes" id="UP000034845">
    <property type="component" value="Unassembled WGS sequence"/>
</dbReference>
<dbReference type="EMBL" id="LBWF01000001">
    <property type="protein sequence ID" value="KKR02607.1"/>
    <property type="molecule type" value="Genomic_DNA"/>
</dbReference>
<protein>
    <submittedName>
        <fullName evidence="2">Uncharacterized protein</fullName>
    </submittedName>
</protein>
<feature type="signal peptide" evidence="1">
    <location>
        <begin position="1"/>
        <end position="26"/>
    </location>
</feature>
<accession>A0A0G0QLS0</accession>
<evidence type="ECO:0000313" key="2">
    <source>
        <dbReference type="EMBL" id="KKR02607.1"/>
    </source>
</evidence>
<organism evidence="2 3">
    <name type="scientific">Yanofskybacteria sp. (strain GW2011_GWA1_39_13)</name>
    <dbReference type="NCBI Taxonomy" id="1619019"/>
    <lineage>
        <taxon>Bacteria</taxon>
        <taxon>Candidatus Yanofskyibacteriota</taxon>
    </lineage>
</organism>
<feature type="chain" id="PRO_5002534079" evidence="1">
    <location>
        <begin position="27"/>
        <end position="517"/>
    </location>
</feature>
<dbReference type="AlphaFoldDB" id="A0A0G0QLS0"/>
<reference evidence="2 3" key="1">
    <citation type="journal article" date="2015" name="Nature">
        <title>rRNA introns, odd ribosomes, and small enigmatic genomes across a large radiation of phyla.</title>
        <authorList>
            <person name="Brown C.T."/>
            <person name="Hug L.A."/>
            <person name="Thomas B.C."/>
            <person name="Sharon I."/>
            <person name="Castelle C.J."/>
            <person name="Singh A."/>
            <person name="Wilkins M.J."/>
            <person name="Williams K.H."/>
            <person name="Banfield J.F."/>
        </authorList>
    </citation>
    <scope>NUCLEOTIDE SEQUENCE [LARGE SCALE GENOMIC DNA]</scope>
    <source>
        <strain evidence="3">GW2011_GWA1_39_13</strain>
    </source>
</reference>
<proteinExistence type="predicted"/>
<evidence type="ECO:0000256" key="1">
    <source>
        <dbReference type="SAM" id="SignalP"/>
    </source>
</evidence>
<name>A0A0G0QLS0_YANXG</name>